<protein>
    <submittedName>
        <fullName evidence="1">Uncharacterized protein</fullName>
    </submittedName>
</protein>
<reference evidence="1" key="2">
    <citation type="journal article" date="2015" name="Data Brief">
        <title>Shoot transcriptome of the giant reed, Arundo donax.</title>
        <authorList>
            <person name="Barrero R.A."/>
            <person name="Guerrero F.D."/>
            <person name="Moolhuijzen P."/>
            <person name="Goolsby J.A."/>
            <person name="Tidwell J."/>
            <person name="Bellgard S.E."/>
            <person name="Bellgard M.I."/>
        </authorList>
    </citation>
    <scope>NUCLEOTIDE SEQUENCE</scope>
    <source>
        <tissue evidence="1">Shoot tissue taken approximately 20 cm above the soil surface</tissue>
    </source>
</reference>
<dbReference type="EMBL" id="GBRH01207791">
    <property type="protein sequence ID" value="JAD90104.1"/>
    <property type="molecule type" value="Transcribed_RNA"/>
</dbReference>
<name>A0A0A9DNJ7_ARUDO</name>
<reference evidence="1" key="1">
    <citation type="submission" date="2014-09" db="EMBL/GenBank/DDBJ databases">
        <authorList>
            <person name="Magalhaes I.L.F."/>
            <person name="Oliveira U."/>
            <person name="Santos F.R."/>
            <person name="Vidigal T.H.D.A."/>
            <person name="Brescovit A.D."/>
            <person name="Santos A.J."/>
        </authorList>
    </citation>
    <scope>NUCLEOTIDE SEQUENCE</scope>
    <source>
        <tissue evidence="1">Shoot tissue taken approximately 20 cm above the soil surface</tissue>
    </source>
</reference>
<proteinExistence type="predicted"/>
<organism evidence="1">
    <name type="scientific">Arundo donax</name>
    <name type="common">Giant reed</name>
    <name type="synonym">Donax arundinaceus</name>
    <dbReference type="NCBI Taxonomy" id="35708"/>
    <lineage>
        <taxon>Eukaryota</taxon>
        <taxon>Viridiplantae</taxon>
        <taxon>Streptophyta</taxon>
        <taxon>Embryophyta</taxon>
        <taxon>Tracheophyta</taxon>
        <taxon>Spermatophyta</taxon>
        <taxon>Magnoliopsida</taxon>
        <taxon>Liliopsida</taxon>
        <taxon>Poales</taxon>
        <taxon>Poaceae</taxon>
        <taxon>PACMAD clade</taxon>
        <taxon>Arundinoideae</taxon>
        <taxon>Arundineae</taxon>
        <taxon>Arundo</taxon>
    </lineage>
</organism>
<evidence type="ECO:0000313" key="1">
    <source>
        <dbReference type="EMBL" id="JAD90104.1"/>
    </source>
</evidence>
<sequence>MLRNSKGGVRPPKKSFKHCYQIPSELEFGVHPYGISCFREKAMSQHLQILCVNSYQNIHQCAILGGKVRQSVMVIAENYFLMFSL</sequence>
<dbReference type="AlphaFoldDB" id="A0A0A9DNJ7"/>
<accession>A0A0A9DNJ7</accession>